<keyword evidence="2" id="KW-1185">Reference proteome</keyword>
<name>A0A9N9G078_9GLOM</name>
<protein>
    <submittedName>
        <fullName evidence="1">15797_t:CDS:1</fullName>
    </submittedName>
</protein>
<sequence>MSSHRCRSLLDARSAICGITNEQGKAEEVIKDFKVANPTFPFSESDFILHNWLTLYCNSMVDQVKKKKINEAKKQGLAPLLPKKNIQLPPQKHKIEDAKNILNEVADDRKLKDIKNILNEVADDVQDSEV</sequence>
<dbReference type="OrthoDB" id="2432655at2759"/>
<dbReference type="Proteomes" id="UP000789570">
    <property type="component" value="Unassembled WGS sequence"/>
</dbReference>
<accession>A0A9N9G078</accession>
<dbReference type="EMBL" id="CAJVPQ010001916">
    <property type="protein sequence ID" value="CAG8575507.1"/>
    <property type="molecule type" value="Genomic_DNA"/>
</dbReference>
<evidence type="ECO:0000313" key="2">
    <source>
        <dbReference type="Proteomes" id="UP000789570"/>
    </source>
</evidence>
<comment type="caution">
    <text evidence="1">The sequence shown here is derived from an EMBL/GenBank/DDBJ whole genome shotgun (WGS) entry which is preliminary data.</text>
</comment>
<evidence type="ECO:0000313" key="1">
    <source>
        <dbReference type="EMBL" id="CAG8575507.1"/>
    </source>
</evidence>
<gene>
    <name evidence="1" type="ORF">FCALED_LOCUS7317</name>
</gene>
<reference evidence="1" key="1">
    <citation type="submission" date="2021-06" db="EMBL/GenBank/DDBJ databases">
        <authorList>
            <person name="Kallberg Y."/>
            <person name="Tangrot J."/>
            <person name="Rosling A."/>
        </authorList>
    </citation>
    <scope>NUCLEOTIDE SEQUENCE</scope>
    <source>
        <strain evidence="1">UK204</strain>
    </source>
</reference>
<organism evidence="1 2">
    <name type="scientific">Funneliformis caledonium</name>
    <dbReference type="NCBI Taxonomy" id="1117310"/>
    <lineage>
        <taxon>Eukaryota</taxon>
        <taxon>Fungi</taxon>
        <taxon>Fungi incertae sedis</taxon>
        <taxon>Mucoromycota</taxon>
        <taxon>Glomeromycotina</taxon>
        <taxon>Glomeromycetes</taxon>
        <taxon>Glomerales</taxon>
        <taxon>Glomeraceae</taxon>
        <taxon>Funneliformis</taxon>
    </lineage>
</organism>
<proteinExistence type="predicted"/>
<dbReference type="AlphaFoldDB" id="A0A9N9G078"/>